<proteinExistence type="inferred from homology"/>
<comment type="similarity">
    <text evidence="1">In the N-terminal section; belongs to the CRISPR-associated nuclease Cas3-HD family.</text>
</comment>
<keyword evidence="3" id="KW-0479">Metal-binding</keyword>
<evidence type="ECO:0000256" key="8">
    <source>
        <dbReference type="ARBA" id="ARBA00023118"/>
    </source>
</evidence>
<dbReference type="InterPro" id="IPR001650">
    <property type="entry name" value="Helicase_C-like"/>
</dbReference>
<dbReference type="GO" id="GO:0004519">
    <property type="term" value="F:endonuclease activity"/>
    <property type="evidence" value="ECO:0007669"/>
    <property type="project" value="UniProtKB-KW"/>
</dbReference>
<evidence type="ECO:0000256" key="3">
    <source>
        <dbReference type="ARBA" id="ARBA00022723"/>
    </source>
</evidence>
<feature type="domain" description="HD Cas3-type" evidence="10">
    <location>
        <begin position="24"/>
        <end position="194"/>
    </location>
</feature>
<keyword evidence="7" id="KW-0067">ATP-binding</keyword>
<dbReference type="CDD" id="cd17930">
    <property type="entry name" value="DEXHc_cas3"/>
    <property type="match status" value="1"/>
</dbReference>
<keyword evidence="6" id="KW-0347">Helicase</keyword>
<evidence type="ECO:0000256" key="4">
    <source>
        <dbReference type="ARBA" id="ARBA00022741"/>
    </source>
</evidence>
<evidence type="ECO:0000313" key="12">
    <source>
        <dbReference type="Proteomes" id="UP000272474"/>
    </source>
</evidence>
<keyword evidence="4" id="KW-0547">Nucleotide-binding</keyword>
<dbReference type="Gene3D" id="3.40.50.300">
    <property type="entry name" value="P-loop containing nucleotide triphosphate hydrolases"/>
    <property type="match status" value="2"/>
</dbReference>
<sequence>MEQNLALPGERGAPSLLAHSRSKVSGLRHGLEAHLRGSAALARRFGDVFAMGELAAYLALVHDVGKGCRAWRQALLKVESSGGRVGVPHKEAGARLAAEHLTREFGAVVYGHHGGLPDQPSLKGMFKRVLRASPEARAVQEAIDAVERLVPEIRPRVPPAVPQWVTEGSLAETRVRLDLLLRMLFSCLVDADYLDTEAHFDAAPVRLGPVADMQALTRRFERRREEMLAERAPSPMDAARQKIYELAVRAAAGEPGMYRLHVPTGGAKTLAAGGFALHHAAAHGMDRVITAVPFTSITEQNAAVYRRLLDSAGGDEAEDRARGEWVVLEHHSSVDLDSAAESWARLAAENWDAPFAVTTTVQLFESLFSHRPAAMRKLHRLAGAVIVLDEVQALPDRLLVPILSGLRGLVEHFGTTVVLSSATQPEFGSLPGLQDFEIRDIVEEPAAFFEELRRVRYEWRLGEDVTWTSIAEEMVEHEHVLAVVNTTDDAATLHRLLQKSTDACVLHLSRRMTAEHRRETIEAIRRHLAIPLPQRPPLYVVSTTLIEAGVDLDFPCVYRAWAPVESFQQAAGRCNRDMRLDGLGTVVIFRPTDGKQPKDPSRNAAMTETGNRFGPDLAAPDDLSALAGYYRSRFVAQQAGAGGLGREIEKLRVELDFPEVDRKFRMIEDEAAAPVVVIRTEEQRQLVEEAVKVLRDGKGGLRDALRRLRPHTATLPRHQANRAVREGLAEPVIGDLLLWVGHGQYHDQRGLEPDAPEDREDFTV</sequence>
<dbReference type="CDD" id="cd09641">
    <property type="entry name" value="Cas3''_I"/>
    <property type="match status" value="1"/>
</dbReference>
<accession>A0A3A9YTF6</accession>
<dbReference type="InterPro" id="IPR054712">
    <property type="entry name" value="Cas3-like_dom"/>
</dbReference>
<comment type="similarity">
    <text evidence="2">In the central section; belongs to the CRISPR-associated helicase Cas3 family.</text>
</comment>
<evidence type="ECO:0000256" key="5">
    <source>
        <dbReference type="ARBA" id="ARBA00022801"/>
    </source>
</evidence>
<keyword evidence="11" id="KW-0255">Endonuclease</keyword>
<organism evidence="11 12">
    <name type="scientific">Streptomyces hoynatensis</name>
    <dbReference type="NCBI Taxonomy" id="1141874"/>
    <lineage>
        <taxon>Bacteria</taxon>
        <taxon>Bacillati</taxon>
        <taxon>Actinomycetota</taxon>
        <taxon>Actinomycetes</taxon>
        <taxon>Kitasatosporales</taxon>
        <taxon>Streptomycetaceae</taxon>
        <taxon>Streptomyces</taxon>
    </lineage>
</organism>
<dbReference type="GO" id="GO:0046872">
    <property type="term" value="F:metal ion binding"/>
    <property type="evidence" value="ECO:0007669"/>
    <property type="project" value="UniProtKB-KW"/>
</dbReference>
<evidence type="ECO:0000256" key="6">
    <source>
        <dbReference type="ARBA" id="ARBA00022806"/>
    </source>
</evidence>
<evidence type="ECO:0000256" key="7">
    <source>
        <dbReference type="ARBA" id="ARBA00022840"/>
    </source>
</evidence>
<feature type="compositionally biased region" description="Basic and acidic residues" evidence="9">
    <location>
        <begin position="592"/>
        <end position="601"/>
    </location>
</feature>
<dbReference type="GO" id="GO:0005524">
    <property type="term" value="F:ATP binding"/>
    <property type="evidence" value="ECO:0007669"/>
    <property type="project" value="UniProtKB-KW"/>
</dbReference>
<evidence type="ECO:0000256" key="9">
    <source>
        <dbReference type="SAM" id="MobiDB-lite"/>
    </source>
</evidence>
<dbReference type="Gene3D" id="1.10.3210.30">
    <property type="match status" value="1"/>
</dbReference>
<dbReference type="NCBIfam" id="TIGR01596">
    <property type="entry name" value="cas3_HD"/>
    <property type="match status" value="1"/>
</dbReference>
<name>A0A3A9YTF6_9ACTN</name>
<dbReference type="EMBL" id="RBAL01000014">
    <property type="protein sequence ID" value="RKN39245.1"/>
    <property type="molecule type" value="Genomic_DNA"/>
</dbReference>
<protein>
    <submittedName>
        <fullName evidence="11">CRISPR-associated endonuclease Cas3</fullName>
    </submittedName>
</protein>
<keyword evidence="11" id="KW-0540">Nuclease</keyword>
<reference evidence="11 12" key="1">
    <citation type="journal article" date="2014" name="Int. J. Syst. Evol. Microbiol.">
        <title>Streptomyces hoynatensis sp. nov., isolated from deep marine sediment.</title>
        <authorList>
            <person name="Veyisoglu A."/>
            <person name="Sahin N."/>
        </authorList>
    </citation>
    <scope>NUCLEOTIDE SEQUENCE [LARGE SCALE GENOMIC DNA]</scope>
    <source>
        <strain evidence="11 12">KCTC 29097</strain>
    </source>
</reference>
<dbReference type="SMART" id="SM00490">
    <property type="entry name" value="HELICc"/>
    <property type="match status" value="1"/>
</dbReference>
<dbReference type="Pfam" id="PF22590">
    <property type="entry name" value="Cas3-like_C_2"/>
    <property type="match status" value="1"/>
</dbReference>
<dbReference type="SUPFAM" id="SSF52540">
    <property type="entry name" value="P-loop containing nucleoside triphosphate hydrolases"/>
    <property type="match status" value="1"/>
</dbReference>
<comment type="caution">
    <text evidence="11">The sequence shown here is derived from an EMBL/GenBank/DDBJ whole genome shotgun (WGS) entry which is preliminary data.</text>
</comment>
<dbReference type="Proteomes" id="UP000272474">
    <property type="component" value="Unassembled WGS sequence"/>
</dbReference>
<dbReference type="InterPro" id="IPR027417">
    <property type="entry name" value="P-loop_NTPase"/>
</dbReference>
<keyword evidence="12" id="KW-1185">Reference proteome</keyword>
<evidence type="ECO:0000256" key="2">
    <source>
        <dbReference type="ARBA" id="ARBA00009046"/>
    </source>
</evidence>
<gene>
    <name evidence="11" type="ORF">D7294_21985</name>
</gene>
<dbReference type="AlphaFoldDB" id="A0A3A9YTF6"/>
<dbReference type="Pfam" id="PF18019">
    <property type="entry name" value="Cas3_HD"/>
    <property type="match status" value="1"/>
</dbReference>
<evidence type="ECO:0000256" key="1">
    <source>
        <dbReference type="ARBA" id="ARBA00006847"/>
    </source>
</evidence>
<keyword evidence="8" id="KW-0051">Antiviral defense</keyword>
<dbReference type="PROSITE" id="PS51643">
    <property type="entry name" value="HD_CAS3"/>
    <property type="match status" value="1"/>
</dbReference>
<evidence type="ECO:0000313" key="11">
    <source>
        <dbReference type="EMBL" id="RKN39245.1"/>
    </source>
</evidence>
<dbReference type="InterPro" id="IPR038257">
    <property type="entry name" value="CRISPR-assoc_Cas3_HD_sf"/>
</dbReference>
<dbReference type="OrthoDB" id="9810236at2"/>
<dbReference type="GO" id="GO:0016787">
    <property type="term" value="F:hydrolase activity"/>
    <property type="evidence" value="ECO:0007669"/>
    <property type="project" value="UniProtKB-KW"/>
</dbReference>
<keyword evidence="5" id="KW-0378">Hydrolase</keyword>
<dbReference type="GO" id="GO:0004386">
    <property type="term" value="F:helicase activity"/>
    <property type="evidence" value="ECO:0007669"/>
    <property type="project" value="UniProtKB-KW"/>
</dbReference>
<dbReference type="InterPro" id="IPR006483">
    <property type="entry name" value="CRISPR-assoc_Cas3_HD"/>
</dbReference>
<dbReference type="GO" id="GO:0051607">
    <property type="term" value="P:defense response to virus"/>
    <property type="evidence" value="ECO:0007669"/>
    <property type="project" value="UniProtKB-KW"/>
</dbReference>
<evidence type="ECO:0000259" key="10">
    <source>
        <dbReference type="PROSITE" id="PS51643"/>
    </source>
</evidence>
<dbReference type="RefSeq" id="WP_120682439.1">
    <property type="nucleotide sequence ID" value="NZ_RBAL01000014.1"/>
</dbReference>
<feature type="region of interest" description="Disordered" evidence="9">
    <location>
        <begin position="591"/>
        <end position="614"/>
    </location>
</feature>